<dbReference type="HOGENOM" id="CLU_061954_0_0_6"/>
<protein>
    <recommendedName>
        <fullName evidence="3">Phage protein D</fullName>
    </recommendedName>
</protein>
<comment type="caution">
    <text evidence="1">The sequence shown here is derived from an EMBL/GenBank/DDBJ whole genome shotgun (WGS) entry which is preliminary data.</text>
</comment>
<organism evidence="1 2">
    <name type="scientific">Nitrococcus mobilis Nb-231</name>
    <dbReference type="NCBI Taxonomy" id="314278"/>
    <lineage>
        <taxon>Bacteria</taxon>
        <taxon>Pseudomonadati</taxon>
        <taxon>Pseudomonadota</taxon>
        <taxon>Gammaproteobacteria</taxon>
        <taxon>Chromatiales</taxon>
        <taxon>Ectothiorhodospiraceae</taxon>
        <taxon>Nitrococcus</taxon>
    </lineage>
</organism>
<proteinExistence type="predicted"/>
<evidence type="ECO:0000313" key="2">
    <source>
        <dbReference type="Proteomes" id="UP000003374"/>
    </source>
</evidence>
<dbReference type="OrthoDB" id="4070623at2"/>
<dbReference type="STRING" id="314278.NB231_06466"/>
<dbReference type="eggNOG" id="COG3500">
    <property type="taxonomic scope" value="Bacteria"/>
</dbReference>
<dbReference type="Pfam" id="PF05954">
    <property type="entry name" value="Phage_GPD"/>
    <property type="match status" value="1"/>
</dbReference>
<dbReference type="AlphaFoldDB" id="A4BR10"/>
<accession>A4BR10</accession>
<dbReference type="RefSeq" id="WP_005000665.1">
    <property type="nucleotide sequence ID" value="NZ_CH672427.1"/>
</dbReference>
<dbReference type="SUPFAM" id="SSF69279">
    <property type="entry name" value="Phage tail proteins"/>
    <property type="match status" value="1"/>
</dbReference>
<name>A4BR10_9GAMM</name>
<sequence length="359" mass="39663">MTEALLSATVPVFLVDGETKGELARDIVRLVIEEATDGLKTLRARFLAVGPMADKAEEPLLYLDGALFDFGRELQVSIGPGEVARTIFKGAISAIEANFEETREPEIVVYAEDKLMDLRMTRHTRTYEAMSDAEIAEEIAAGHGINSEVDVDGPSYDVVQQWNLSDLAFLRERARLIQAEVWFQGDTMYFKSRGQRSATELTLVQDNHILALQARADLAHQRTAVRVSGYDAHDRDVIDEEAGGEAIEAEIDGGRTGPGILQNAFGARVSHRVQAMPLNDREAAGWAQAEMLRRARAFVQVSGVTRGSADMVVASRLTLQRVGRPFEGGGYYVTRVCHTYDLAEGFRTRFEAERPTIEG</sequence>
<evidence type="ECO:0008006" key="3">
    <source>
        <dbReference type="Google" id="ProtNLM"/>
    </source>
</evidence>
<keyword evidence="2" id="KW-1185">Reference proteome</keyword>
<dbReference type="EMBL" id="AAOF01000005">
    <property type="protein sequence ID" value="EAR22010.1"/>
    <property type="molecule type" value="Genomic_DNA"/>
</dbReference>
<reference evidence="1 2" key="1">
    <citation type="submission" date="2006-02" db="EMBL/GenBank/DDBJ databases">
        <authorList>
            <person name="Waterbury J."/>
            <person name="Ferriera S."/>
            <person name="Johnson J."/>
            <person name="Kravitz S."/>
            <person name="Halpern A."/>
            <person name="Remington K."/>
            <person name="Beeson K."/>
            <person name="Tran B."/>
            <person name="Rogers Y.-H."/>
            <person name="Friedman R."/>
            <person name="Venter J.C."/>
        </authorList>
    </citation>
    <scope>NUCLEOTIDE SEQUENCE [LARGE SCALE GENOMIC DNA]</scope>
    <source>
        <strain evidence="1 2">Nb-231</strain>
    </source>
</reference>
<dbReference type="Proteomes" id="UP000003374">
    <property type="component" value="Unassembled WGS sequence"/>
</dbReference>
<gene>
    <name evidence="1" type="ORF">NB231_06466</name>
</gene>
<evidence type="ECO:0000313" key="1">
    <source>
        <dbReference type="EMBL" id="EAR22010.1"/>
    </source>
</evidence>